<dbReference type="Pfam" id="PF00496">
    <property type="entry name" value="SBP_bac_5"/>
    <property type="match status" value="1"/>
</dbReference>
<dbReference type="GO" id="GO:0015031">
    <property type="term" value="P:protein transport"/>
    <property type="evidence" value="ECO:0007669"/>
    <property type="project" value="UniProtKB-KW"/>
</dbReference>
<evidence type="ECO:0000256" key="1">
    <source>
        <dbReference type="ARBA" id="ARBA00004193"/>
    </source>
</evidence>
<evidence type="ECO:0000256" key="3">
    <source>
        <dbReference type="ARBA" id="ARBA00022448"/>
    </source>
</evidence>
<comment type="subcellular location">
    <subcellularLocation>
        <location evidence="1">Cell membrane</location>
        <topology evidence="1">Lipid-anchor</topology>
    </subcellularLocation>
</comment>
<feature type="signal peptide" evidence="8">
    <location>
        <begin position="1"/>
        <end position="22"/>
    </location>
</feature>
<protein>
    <submittedName>
        <fullName evidence="10">Peptide ABC transporter periplasmic protein</fullName>
    </submittedName>
</protein>
<dbReference type="InterPro" id="IPR039424">
    <property type="entry name" value="SBP_5"/>
</dbReference>
<comment type="similarity">
    <text evidence="2">Belongs to the bacterial solute-binding protein 5 family.</text>
</comment>
<dbReference type="PANTHER" id="PTHR30290">
    <property type="entry name" value="PERIPLASMIC BINDING COMPONENT OF ABC TRANSPORTER"/>
    <property type="match status" value="1"/>
</dbReference>
<accession>A0A2X3VNI7</accession>
<dbReference type="InterPro" id="IPR023765">
    <property type="entry name" value="SBP_5_CS"/>
</dbReference>
<dbReference type="InterPro" id="IPR000914">
    <property type="entry name" value="SBP_5_dom"/>
</dbReference>
<dbReference type="CDD" id="cd08504">
    <property type="entry name" value="PBP2_OppA"/>
    <property type="match status" value="1"/>
</dbReference>
<reference evidence="10 11" key="1">
    <citation type="submission" date="2018-06" db="EMBL/GenBank/DDBJ databases">
        <authorList>
            <consortium name="Pathogen Informatics"/>
            <person name="Doyle S."/>
        </authorList>
    </citation>
    <scope>NUCLEOTIDE SEQUENCE [LARGE SCALE GENOMIC DNA]</scope>
    <source>
        <strain evidence="10 11">NCTC11085</strain>
    </source>
</reference>
<dbReference type="GO" id="GO:0015833">
    <property type="term" value="P:peptide transport"/>
    <property type="evidence" value="ECO:0007669"/>
    <property type="project" value="UniProtKB-KW"/>
</dbReference>
<keyword evidence="5" id="KW-0571">Peptide transport</keyword>
<dbReference type="EMBL" id="LS483346">
    <property type="protein sequence ID" value="SQF33756.1"/>
    <property type="molecule type" value="Genomic_DNA"/>
</dbReference>
<dbReference type="InterPro" id="IPR030678">
    <property type="entry name" value="Peptide/Ni-bd"/>
</dbReference>
<dbReference type="GO" id="GO:0042597">
    <property type="term" value="C:periplasmic space"/>
    <property type="evidence" value="ECO:0007669"/>
    <property type="project" value="UniProtKB-ARBA"/>
</dbReference>
<evidence type="ECO:0000313" key="11">
    <source>
        <dbReference type="Proteomes" id="UP000249623"/>
    </source>
</evidence>
<evidence type="ECO:0000256" key="4">
    <source>
        <dbReference type="ARBA" id="ARBA00022729"/>
    </source>
</evidence>
<dbReference type="AlphaFoldDB" id="A0A2X3VNI7"/>
<keyword evidence="4 8" id="KW-0732">Signal</keyword>
<feature type="chain" id="PRO_5016133386" evidence="8">
    <location>
        <begin position="23"/>
        <end position="657"/>
    </location>
</feature>
<dbReference type="Proteomes" id="UP000249623">
    <property type="component" value="Chromosome 1"/>
</dbReference>
<keyword evidence="3" id="KW-0813">Transport</keyword>
<organism evidence="10 11">
    <name type="scientific">Streptococcus sanguinis</name>
    <dbReference type="NCBI Taxonomy" id="1305"/>
    <lineage>
        <taxon>Bacteria</taxon>
        <taxon>Bacillati</taxon>
        <taxon>Bacillota</taxon>
        <taxon>Bacilli</taxon>
        <taxon>Lactobacillales</taxon>
        <taxon>Streptococcaceae</taxon>
        <taxon>Streptococcus</taxon>
    </lineage>
</organism>
<feature type="domain" description="Solute-binding protein family 5" evidence="9">
    <location>
        <begin position="77"/>
        <end position="520"/>
    </location>
</feature>
<sequence>MRKSNILLAAGLTLLSVGLLTACSGGGSSQSSKKIYSYVFTSDPTTLDYIQSAKVSTHELTTNGVDGLLENDKYGNLAPSIAEDWTVSPDGLVYTYKLRKDAKWYTADGEEYADVTAQDFVTGIKHAADIKSDALPLIQDSIKGLSEYAAGTNKDFSAVGVKALDDHTVQYTLNKPETYWNSKTTSGVMMPVNEAFLEKQGKEFGQATKADSILYNGPFIMKSITSKSSVEFEKNPNYWDKDKVKIDGVKLSYYDGSDQDSLARTFGDGGYSLARLYPATSSYSSIAEKYKDNIFMTEAGAGVGLISFNIDRQSYNHTSKTSDEQKEATKKALLNKDFRQALAFALNRESYSAQVNGEDAAKPAVRNLFVPPTFVQANGKEFGTLVEESLASYGDEWKGIKLDDGQDGLHNTDKAKAEFAKAKQALANEGVQFPIHLDVPVAQNSTNFVNRMQSLKQSLEEALGKDNVSVDLQMLAEDEALNITFNAEAASQEDWDINGLVGWEPDYQDPSTYLDILVPGNSTQTRTYLGFEDKDNAAAKAVGLDEYSKLIEEAGNETQDVDKRYEKYAAAQAWLTDSALVVPTMSSRGAAPFISRIVPFTNSYAQTGTKDANYHKYVEISDEIVTTKDYQKAQEKWKKEKEESNKKAQEDLAKHVK</sequence>
<evidence type="ECO:0000256" key="8">
    <source>
        <dbReference type="SAM" id="SignalP"/>
    </source>
</evidence>
<dbReference type="PANTHER" id="PTHR30290:SF10">
    <property type="entry name" value="PERIPLASMIC OLIGOPEPTIDE-BINDING PROTEIN-RELATED"/>
    <property type="match status" value="1"/>
</dbReference>
<dbReference type="GO" id="GO:0043190">
    <property type="term" value="C:ATP-binding cassette (ABC) transporter complex"/>
    <property type="evidence" value="ECO:0007669"/>
    <property type="project" value="InterPro"/>
</dbReference>
<gene>
    <name evidence="10" type="primary">oppA</name>
    <name evidence="10" type="ORF">NCTC11085_00229</name>
</gene>
<dbReference type="SUPFAM" id="SSF53850">
    <property type="entry name" value="Periplasmic binding protein-like II"/>
    <property type="match status" value="1"/>
</dbReference>
<keyword evidence="6" id="KW-0653">Protein transport</keyword>
<dbReference type="PROSITE" id="PS51257">
    <property type="entry name" value="PROKAR_LIPOPROTEIN"/>
    <property type="match status" value="1"/>
</dbReference>
<proteinExistence type="inferred from homology"/>
<dbReference type="Gene3D" id="3.40.190.10">
    <property type="entry name" value="Periplasmic binding protein-like II"/>
    <property type="match status" value="1"/>
</dbReference>
<evidence type="ECO:0000256" key="7">
    <source>
        <dbReference type="SAM" id="MobiDB-lite"/>
    </source>
</evidence>
<evidence type="ECO:0000313" key="10">
    <source>
        <dbReference type="EMBL" id="SQF33756.1"/>
    </source>
</evidence>
<evidence type="ECO:0000256" key="6">
    <source>
        <dbReference type="ARBA" id="ARBA00022927"/>
    </source>
</evidence>
<dbReference type="PROSITE" id="PS01040">
    <property type="entry name" value="SBP_BACTERIAL_5"/>
    <property type="match status" value="1"/>
</dbReference>
<evidence type="ECO:0000256" key="5">
    <source>
        <dbReference type="ARBA" id="ARBA00022856"/>
    </source>
</evidence>
<feature type="region of interest" description="Disordered" evidence="7">
    <location>
        <begin position="631"/>
        <end position="657"/>
    </location>
</feature>
<name>A0A2X3VNI7_STRSA</name>
<dbReference type="GO" id="GO:1904680">
    <property type="term" value="F:peptide transmembrane transporter activity"/>
    <property type="evidence" value="ECO:0007669"/>
    <property type="project" value="TreeGrafter"/>
</dbReference>
<dbReference type="Gene3D" id="3.10.105.10">
    <property type="entry name" value="Dipeptide-binding Protein, Domain 3"/>
    <property type="match status" value="1"/>
</dbReference>
<evidence type="ECO:0000256" key="2">
    <source>
        <dbReference type="ARBA" id="ARBA00005695"/>
    </source>
</evidence>
<dbReference type="PIRSF" id="PIRSF002741">
    <property type="entry name" value="MppA"/>
    <property type="match status" value="1"/>
</dbReference>
<evidence type="ECO:0000259" key="9">
    <source>
        <dbReference type="Pfam" id="PF00496"/>
    </source>
</evidence>
<dbReference type="RefSeq" id="WP_002926234.1">
    <property type="nucleotide sequence ID" value="NZ_CP071430.1"/>
</dbReference>